<dbReference type="PROSITE" id="PS50157">
    <property type="entry name" value="ZINC_FINGER_C2H2_2"/>
    <property type="match status" value="1"/>
</dbReference>
<dbReference type="PROSITE" id="PS00028">
    <property type="entry name" value="ZINC_FINGER_C2H2_1"/>
    <property type="match status" value="1"/>
</dbReference>
<dbReference type="SMART" id="SM00355">
    <property type="entry name" value="ZnF_C2H2"/>
    <property type="match status" value="2"/>
</dbReference>
<reference evidence="3 4" key="1">
    <citation type="submission" date="2019-12" db="EMBL/GenBank/DDBJ databases">
        <title>A genome sequence resource for the geographically widespread anthracnose pathogen Colletotrichum asianum.</title>
        <authorList>
            <person name="Meng Y."/>
        </authorList>
    </citation>
    <scope>NUCLEOTIDE SEQUENCE [LARGE SCALE GENOMIC DNA]</scope>
    <source>
        <strain evidence="3 4">ICMP 18580</strain>
    </source>
</reference>
<protein>
    <recommendedName>
        <fullName evidence="2">C2H2-type domain-containing protein</fullName>
    </recommendedName>
</protein>
<name>A0A8H3WGB5_9PEZI</name>
<evidence type="ECO:0000313" key="4">
    <source>
        <dbReference type="Proteomes" id="UP000434172"/>
    </source>
</evidence>
<keyword evidence="1" id="KW-0863">Zinc-finger</keyword>
<evidence type="ECO:0000259" key="2">
    <source>
        <dbReference type="PROSITE" id="PS50157"/>
    </source>
</evidence>
<dbReference type="Proteomes" id="UP000434172">
    <property type="component" value="Unassembled WGS sequence"/>
</dbReference>
<evidence type="ECO:0000313" key="3">
    <source>
        <dbReference type="EMBL" id="KAF0325302.1"/>
    </source>
</evidence>
<dbReference type="AlphaFoldDB" id="A0A8H3WGB5"/>
<dbReference type="GO" id="GO:0008270">
    <property type="term" value="F:zinc ion binding"/>
    <property type="evidence" value="ECO:0007669"/>
    <property type="project" value="UniProtKB-KW"/>
</dbReference>
<dbReference type="EMBL" id="WOWK01000037">
    <property type="protein sequence ID" value="KAF0325302.1"/>
    <property type="molecule type" value="Genomic_DNA"/>
</dbReference>
<gene>
    <name evidence="3" type="ORF">GQ607_007336</name>
</gene>
<keyword evidence="1" id="KW-0862">Zinc</keyword>
<dbReference type="OrthoDB" id="1658288at2759"/>
<keyword evidence="1" id="KW-0479">Metal-binding</keyword>
<evidence type="ECO:0000256" key="1">
    <source>
        <dbReference type="PROSITE-ProRule" id="PRU00042"/>
    </source>
</evidence>
<comment type="caution">
    <text evidence="3">The sequence shown here is derived from an EMBL/GenBank/DDBJ whole genome shotgun (WGS) entry which is preliminary data.</text>
</comment>
<organism evidence="3 4">
    <name type="scientific">Colletotrichum asianum</name>
    <dbReference type="NCBI Taxonomy" id="702518"/>
    <lineage>
        <taxon>Eukaryota</taxon>
        <taxon>Fungi</taxon>
        <taxon>Dikarya</taxon>
        <taxon>Ascomycota</taxon>
        <taxon>Pezizomycotina</taxon>
        <taxon>Sordariomycetes</taxon>
        <taxon>Hypocreomycetidae</taxon>
        <taxon>Glomerellales</taxon>
        <taxon>Glomerellaceae</taxon>
        <taxon>Colletotrichum</taxon>
        <taxon>Colletotrichum gloeosporioides species complex</taxon>
    </lineage>
</organism>
<feature type="domain" description="C2H2-type" evidence="2">
    <location>
        <begin position="195"/>
        <end position="225"/>
    </location>
</feature>
<accession>A0A8H3WGB5</accession>
<keyword evidence="4" id="KW-1185">Reference proteome</keyword>
<feature type="non-terminal residue" evidence="3">
    <location>
        <position position="1"/>
    </location>
</feature>
<sequence length="392" mass="45534">MDNPPVVDIIRGYHDLFPYAHDFWFDHLTTSVCNSPEKDLGRLREKAMGMWNSFNKVVSEPEVAQSGPETLEKNADPQLARLFNFLGPAKEYYIFKNGESEGSRKLLRPLNAAEDPTRLSEAYLKYSSLLESLLNNNAALDAYKSSLTTTELREFKQRHAQGAFKCRWAGCTQGWFGFKSERERDDHERSHKPHFRCSDPDCLLVFDSKRALRNHKLQYHVKESDWVWRQGTNLEQDATPEQQAIGAYVSVPLGEPKFKQPWHTSPNFEIVRQNACELANKTQRRELVGILERMTQPMKDELKRDKKEPLEYHFRKKAIGDFRQLQDEEMAKRTAVCEPHDTRPAKVRKMIKNTARVERAEERIDSSLSEVIEIVKRRPELNPEAEGKWTDG</sequence>
<proteinExistence type="predicted"/>
<dbReference type="InterPro" id="IPR013087">
    <property type="entry name" value="Znf_C2H2_type"/>
</dbReference>